<feature type="chain" id="PRO_5025417093" evidence="1">
    <location>
        <begin position="33"/>
        <end position="71"/>
    </location>
</feature>
<accession>A0A6A1WA10</accession>
<gene>
    <name evidence="2" type="ORF">CJ030_MR2G028782</name>
</gene>
<name>A0A6A1WA10_9ROSI</name>
<proteinExistence type="predicted"/>
<dbReference type="Proteomes" id="UP000516437">
    <property type="component" value="Chromosome 2"/>
</dbReference>
<sequence length="71" mass="7351">MALSSLALKATFVTLGIIALVFAIVLPALVQAEDPVPYSGAQETVISIAGCKSRQRTVHVMGFGMVSATAM</sequence>
<keyword evidence="1" id="KW-0732">Signal</keyword>
<evidence type="ECO:0000313" key="2">
    <source>
        <dbReference type="EMBL" id="KAB1222099.1"/>
    </source>
</evidence>
<comment type="caution">
    <text evidence="2">The sequence shown here is derived from an EMBL/GenBank/DDBJ whole genome shotgun (WGS) entry which is preliminary data.</text>
</comment>
<feature type="signal peptide" evidence="1">
    <location>
        <begin position="1"/>
        <end position="32"/>
    </location>
</feature>
<protein>
    <submittedName>
        <fullName evidence="2">Uncharacterized protein</fullName>
    </submittedName>
</protein>
<organism evidence="2 3">
    <name type="scientific">Morella rubra</name>
    <name type="common">Chinese bayberry</name>
    <dbReference type="NCBI Taxonomy" id="262757"/>
    <lineage>
        <taxon>Eukaryota</taxon>
        <taxon>Viridiplantae</taxon>
        <taxon>Streptophyta</taxon>
        <taxon>Embryophyta</taxon>
        <taxon>Tracheophyta</taxon>
        <taxon>Spermatophyta</taxon>
        <taxon>Magnoliopsida</taxon>
        <taxon>eudicotyledons</taxon>
        <taxon>Gunneridae</taxon>
        <taxon>Pentapetalae</taxon>
        <taxon>rosids</taxon>
        <taxon>fabids</taxon>
        <taxon>Fagales</taxon>
        <taxon>Myricaceae</taxon>
        <taxon>Morella</taxon>
    </lineage>
</organism>
<dbReference type="AlphaFoldDB" id="A0A6A1WA10"/>
<reference evidence="2 3" key="1">
    <citation type="journal article" date="2019" name="Plant Biotechnol. J.">
        <title>The red bayberry genome and genetic basis of sex determination.</title>
        <authorList>
            <person name="Jia H.M."/>
            <person name="Jia H.J."/>
            <person name="Cai Q.L."/>
            <person name="Wang Y."/>
            <person name="Zhao H.B."/>
            <person name="Yang W.F."/>
            <person name="Wang G.Y."/>
            <person name="Li Y.H."/>
            <person name="Zhan D.L."/>
            <person name="Shen Y.T."/>
            <person name="Niu Q.F."/>
            <person name="Chang L."/>
            <person name="Qiu J."/>
            <person name="Zhao L."/>
            <person name="Xie H.B."/>
            <person name="Fu W.Y."/>
            <person name="Jin J."/>
            <person name="Li X.W."/>
            <person name="Jiao Y."/>
            <person name="Zhou C.C."/>
            <person name="Tu T."/>
            <person name="Chai C.Y."/>
            <person name="Gao J.L."/>
            <person name="Fan L.J."/>
            <person name="van de Weg E."/>
            <person name="Wang J.Y."/>
            <person name="Gao Z.S."/>
        </authorList>
    </citation>
    <scope>NUCLEOTIDE SEQUENCE [LARGE SCALE GENOMIC DNA]</scope>
    <source>
        <tissue evidence="2">Leaves</tissue>
    </source>
</reference>
<dbReference type="EMBL" id="RXIC02000020">
    <property type="protein sequence ID" value="KAB1222099.1"/>
    <property type="molecule type" value="Genomic_DNA"/>
</dbReference>
<keyword evidence="3" id="KW-1185">Reference proteome</keyword>
<evidence type="ECO:0000313" key="3">
    <source>
        <dbReference type="Proteomes" id="UP000516437"/>
    </source>
</evidence>
<evidence type="ECO:0000256" key="1">
    <source>
        <dbReference type="SAM" id="SignalP"/>
    </source>
</evidence>